<dbReference type="AlphaFoldDB" id="A0A9W6QV10"/>
<evidence type="ECO:0008006" key="5">
    <source>
        <dbReference type="Google" id="ProtNLM"/>
    </source>
</evidence>
<feature type="signal peptide" evidence="2">
    <location>
        <begin position="1"/>
        <end position="27"/>
    </location>
</feature>
<keyword evidence="2" id="KW-0732">Signal</keyword>
<dbReference type="RefSeq" id="WP_285612943.1">
    <property type="nucleotide sequence ID" value="NZ_BSSD01000011.1"/>
</dbReference>
<feature type="region of interest" description="Disordered" evidence="1">
    <location>
        <begin position="26"/>
        <end position="88"/>
    </location>
</feature>
<dbReference type="Proteomes" id="UP001165042">
    <property type="component" value="Unassembled WGS sequence"/>
</dbReference>
<comment type="caution">
    <text evidence="3">The sequence shown here is derived from an EMBL/GenBank/DDBJ whole genome shotgun (WGS) entry which is preliminary data.</text>
</comment>
<proteinExistence type="predicted"/>
<accession>A0A9W6QV10</accession>
<evidence type="ECO:0000313" key="4">
    <source>
        <dbReference type="Proteomes" id="UP001165042"/>
    </source>
</evidence>
<feature type="compositionally biased region" description="Low complexity" evidence="1">
    <location>
        <begin position="43"/>
        <end position="56"/>
    </location>
</feature>
<evidence type="ECO:0000256" key="2">
    <source>
        <dbReference type="SAM" id="SignalP"/>
    </source>
</evidence>
<feature type="compositionally biased region" description="Polar residues" evidence="1">
    <location>
        <begin position="26"/>
        <end position="41"/>
    </location>
</feature>
<keyword evidence="4" id="KW-1185">Reference proteome</keyword>
<gene>
    <name evidence="3" type="ORF">Aglo03_58780</name>
</gene>
<feature type="chain" id="PRO_5040872385" description="Ig-like domain-containing protein" evidence="2">
    <location>
        <begin position="28"/>
        <end position="199"/>
    </location>
</feature>
<sequence>MSKRALGGLAVGVVLAAGAVGCTSVQAADSKPTVATTSAAEKSSGSTDAGTDSGSTEESSAATGTRKPTTSAKPTTTHKPTTTTTTAAKPITTGAKVVSFTVVSKPACPVLAKPGAPYSSPGAPVVIAWKVTGADGAAISVDSPGMYGSYGSDYAASGQLELSFPCDTTPGKTTHTYTVWPKGAKTVSQSLTVSATNNT</sequence>
<evidence type="ECO:0000256" key="1">
    <source>
        <dbReference type="SAM" id="MobiDB-lite"/>
    </source>
</evidence>
<dbReference type="PROSITE" id="PS51257">
    <property type="entry name" value="PROKAR_LIPOPROTEIN"/>
    <property type="match status" value="1"/>
</dbReference>
<evidence type="ECO:0000313" key="3">
    <source>
        <dbReference type="EMBL" id="GLW95062.1"/>
    </source>
</evidence>
<organism evidence="3 4">
    <name type="scientific">Actinokineospora globicatena</name>
    <dbReference type="NCBI Taxonomy" id="103729"/>
    <lineage>
        <taxon>Bacteria</taxon>
        <taxon>Bacillati</taxon>
        <taxon>Actinomycetota</taxon>
        <taxon>Actinomycetes</taxon>
        <taxon>Pseudonocardiales</taxon>
        <taxon>Pseudonocardiaceae</taxon>
        <taxon>Actinokineospora</taxon>
    </lineage>
</organism>
<reference evidence="3" key="1">
    <citation type="submission" date="2023-02" db="EMBL/GenBank/DDBJ databases">
        <title>Actinokineospora globicatena NBRC 15670.</title>
        <authorList>
            <person name="Ichikawa N."/>
            <person name="Sato H."/>
            <person name="Tonouchi N."/>
        </authorList>
    </citation>
    <scope>NUCLEOTIDE SEQUENCE</scope>
    <source>
        <strain evidence="3">NBRC 15670</strain>
    </source>
</reference>
<protein>
    <recommendedName>
        <fullName evidence="5">Ig-like domain-containing protein</fullName>
    </recommendedName>
</protein>
<dbReference type="EMBL" id="BSSD01000011">
    <property type="protein sequence ID" value="GLW95062.1"/>
    <property type="molecule type" value="Genomic_DNA"/>
</dbReference>
<name>A0A9W6QV10_9PSEU</name>
<feature type="compositionally biased region" description="Low complexity" evidence="1">
    <location>
        <begin position="65"/>
        <end position="88"/>
    </location>
</feature>